<dbReference type="InterPro" id="IPR004360">
    <property type="entry name" value="Glyas_Fos-R_dOase_dom"/>
</dbReference>
<dbReference type="Pfam" id="PF18029">
    <property type="entry name" value="Glyoxalase_6"/>
    <property type="match status" value="1"/>
</dbReference>
<proteinExistence type="predicted"/>
<dbReference type="InterPro" id="IPR037523">
    <property type="entry name" value="VOC_core"/>
</dbReference>
<dbReference type="Proteomes" id="UP000265768">
    <property type="component" value="Unassembled WGS sequence"/>
</dbReference>
<dbReference type="InterPro" id="IPR029068">
    <property type="entry name" value="Glyas_Bleomycin-R_OHBP_Dase"/>
</dbReference>
<evidence type="ECO:0000313" key="3">
    <source>
        <dbReference type="Proteomes" id="UP000265768"/>
    </source>
</evidence>
<dbReference type="EMBL" id="QZEY01000028">
    <property type="protein sequence ID" value="RJL20798.1"/>
    <property type="molecule type" value="Genomic_DNA"/>
</dbReference>
<dbReference type="PROSITE" id="PS51819">
    <property type="entry name" value="VOC"/>
    <property type="match status" value="2"/>
</dbReference>
<sequence>MADPFESLRAPYEPVEPDPLFAERLRDRLWRAVLDRPAVRPDGGDRTDESDIYEGDDMSTVTVLRQGDVGFADLAVPDTRRAAAFYANVLGWRYDEEGRRVLDVTPAHGLWADEGRTLFLVFQVDDVRAAVRRVRAAGGRAEEPASKPYGLVADCEDDQGLRFALYEDAGHGRATESPRPGDLAYVTIEVPDAARARAFWGDVLGWEFTPGSVPEGWNVLRRGAELRPMTGLQGAAPKAAVIPMYAVADVAAAVARVRGGGGTAGEPQPRPYGFLAECEDDQGMRFYLGQLT</sequence>
<dbReference type="Pfam" id="PF00903">
    <property type="entry name" value="Glyoxalase"/>
    <property type="match status" value="1"/>
</dbReference>
<evidence type="ECO:0000259" key="1">
    <source>
        <dbReference type="PROSITE" id="PS51819"/>
    </source>
</evidence>
<dbReference type="Gene3D" id="3.10.180.10">
    <property type="entry name" value="2,3-Dihydroxybiphenyl 1,2-Dioxygenase, domain 1"/>
    <property type="match status" value="2"/>
</dbReference>
<dbReference type="InterPro" id="IPR041581">
    <property type="entry name" value="Glyoxalase_6"/>
</dbReference>
<dbReference type="InterPro" id="IPR052164">
    <property type="entry name" value="Anthracycline_SecMetBiosynth"/>
</dbReference>
<comment type="caution">
    <text evidence="2">The sequence shown here is derived from an EMBL/GenBank/DDBJ whole genome shotgun (WGS) entry which is preliminary data.</text>
</comment>
<dbReference type="PANTHER" id="PTHR33993">
    <property type="entry name" value="GLYOXALASE-RELATED"/>
    <property type="match status" value="1"/>
</dbReference>
<dbReference type="AlphaFoldDB" id="A0A3A3ZYY0"/>
<dbReference type="PANTHER" id="PTHR33993:SF14">
    <property type="entry name" value="GB|AAF24581.1"/>
    <property type="match status" value="1"/>
</dbReference>
<accession>A0A3A3ZYY0</accession>
<organism evidence="2 3">
    <name type="scientific">Bailinhaonella thermotolerans</name>
    <dbReference type="NCBI Taxonomy" id="1070861"/>
    <lineage>
        <taxon>Bacteria</taxon>
        <taxon>Bacillati</taxon>
        <taxon>Actinomycetota</taxon>
        <taxon>Actinomycetes</taxon>
        <taxon>Streptosporangiales</taxon>
        <taxon>Streptosporangiaceae</taxon>
        <taxon>Bailinhaonella</taxon>
    </lineage>
</organism>
<keyword evidence="3" id="KW-1185">Reference proteome</keyword>
<dbReference type="OrthoDB" id="9795306at2"/>
<dbReference type="SUPFAM" id="SSF54593">
    <property type="entry name" value="Glyoxalase/Bleomycin resistance protein/Dihydroxybiphenyl dioxygenase"/>
    <property type="match status" value="2"/>
</dbReference>
<protein>
    <recommendedName>
        <fullName evidence="1">VOC domain-containing protein</fullName>
    </recommendedName>
</protein>
<feature type="domain" description="VOC" evidence="1">
    <location>
        <begin position="68"/>
        <end position="168"/>
    </location>
</feature>
<feature type="domain" description="VOC" evidence="1">
    <location>
        <begin position="182"/>
        <end position="291"/>
    </location>
</feature>
<reference evidence="2 3" key="1">
    <citation type="submission" date="2018-09" db="EMBL/GenBank/DDBJ databases">
        <title>YIM 75507 draft genome.</title>
        <authorList>
            <person name="Tang S."/>
            <person name="Feng Y."/>
        </authorList>
    </citation>
    <scope>NUCLEOTIDE SEQUENCE [LARGE SCALE GENOMIC DNA]</scope>
    <source>
        <strain evidence="2 3">YIM 75507</strain>
    </source>
</reference>
<dbReference type="CDD" id="cd06587">
    <property type="entry name" value="VOC"/>
    <property type="match status" value="1"/>
</dbReference>
<dbReference type="RefSeq" id="WP_119931610.1">
    <property type="nucleotide sequence ID" value="NZ_QZEY01000028.1"/>
</dbReference>
<gene>
    <name evidence="2" type="ORF">D5H75_38730</name>
</gene>
<name>A0A3A3ZYY0_9ACTN</name>
<evidence type="ECO:0000313" key="2">
    <source>
        <dbReference type="EMBL" id="RJL20798.1"/>
    </source>
</evidence>